<dbReference type="SUPFAM" id="SSF52540">
    <property type="entry name" value="P-loop containing nucleoside triphosphate hydrolases"/>
    <property type="match status" value="1"/>
</dbReference>
<accession>A0AAJ4ZHK5</accession>
<organism evidence="4 6">
    <name type="scientific">Pandoraea pulmonicola</name>
    <dbReference type="NCBI Taxonomy" id="93221"/>
    <lineage>
        <taxon>Bacteria</taxon>
        <taxon>Pseudomonadati</taxon>
        <taxon>Pseudomonadota</taxon>
        <taxon>Betaproteobacteria</taxon>
        <taxon>Burkholderiales</taxon>
        <taxon>Burkholderiaceae</taxon>
        <taxon>Pandoraea</taxon>
    </lineage>
</organism>
<dbReference type="PROSITE" id="PS50937">
    <property type="entry name" value="HTH_MERR_2"/>
    <property type="match status" value="1"/>
</dbReference>
<dbReference type="SMART" id="SM00422">
    <property type="entry name" value="HTH_MERR"/>
    <property type="match status" value="1"/>
</dbReference>
<dbReference type="GO" id="GO:0003677">
    <property type="term" value="F:DNA binding"/>
    <property type="evidence" value="ECO:0007669"/>
    <property type="project" value="UniProtKB-KW"/>
</dbReference>
<dbReference type="Gene3D" id="1.10.1660.10">
    <property type="match status" value="1"/>
</dbReference>
<reference evidence="5" key="1">
    <citation type="submission" date="2014-12" db="EMBL/GenBank/DDBJ databases">
        <title>Complete Genome Sequencing of Pandoraea pulmonicola DSM 16583.</title>
        <authorList>
            <person name="Chan K.-G."/>
        </authorList>
    </citation>
    <scope>NUCLEOTIDE SEQUENCE [LARGE SCALE GENOMIC DNA]</scope>
    <source>
        <strain evidence="5">DSM 16583</strain>
    </source>
</reference>
<reference evidence="3" key="2">
    <citation type="submission" date="2016-11" db="EMBL/GenBank/DDBJ databases">
        <title>Complete Genome Sequencing of Pandoraea pulmonicola DSM 16583.</title>
        <authorList>
            <person name="Chan K.-G."/>
        </authorList>
    </citation>
    <scope>NUCLEOTIDE SEQUENCE</scope>
    <source>
        <strain evidence="3">DSM 16583</strain>
    </source>
</reference>
<dbReference type="EMBL" id="CP010310">
    <property type="protein sequence ID" value="AJC22406.1"/>
    <property type="molecule type" value="Genomic_DNA"/>
</dbReference>
<dbReference type="InterPro" id="IPR027417">
    <property type="entry name" value="P-loop_NTPase"/>
</dbReference>
<evidence type="ECO:0000256" key="1">
    <source>
        <dbReference type="ARBA" id="ARBA00023125"/>
    </source>
</evidence>
<dbReference type="RefSeq" id="WP_039411253.1">
    <property type="nucleotide sequence ID" value="NZ_CP010310.2"/>
</dbReference>
<dbReference type="SUPFAM" id="SSF46955">
    <property type="entry name" value="Putative DNA-binding domain"/>
    <property type="match status" value="1"/>
</dbReference>
<name>A0AAJ4ZHK5_PANPU</name>
<dbReference type="PANTHER" id="PTHR30204:SF93">
    <property type="entry name" value="HTH MERR-TYPE DOMAIN-CONTAINING PROTEIN"/>
    <property type="match status" value="1"/>
</dbReference>
<keyword evidence="1" id="KW-0238">DNA-binding</keyword>
<proteinExistence type="predicted"/>
<dbReference type="Proteomes" id="UP000035086">
    <property type="component" value="Chromosome"/>
</dbReference>
<dbReference type="PANTHER" id="PTHR30204">
    <property type="entry name" value="REDOX-CYCLING DRUG-SENSING TRANSCRIPTIONAL ACTIVATOR SOXR"/>
    <property type="match status" value="1"/>
</dbReference>
<dbReference type="Pfam" id="PF13411">
    <property type="entry name" value="MerR_1"/>
    <property type="match status" value="1"/>
</dbReference>
<evidence type="ECO:0000313" key="6">
    <source>
        <dbReference type="Proteomes" id="UP000254589"/>
    </source>
</evidence>
<dbReference type="GO" id="GO:0003700">
    <property type="term" value="F:DNA-binding transcription factor activity"/>
    <property type="evidence" value="ECO:0007669"/>
    <property type="project" value="InterPro"/>
</dbReference>
<dbReference type="InterPro" id="IPR047057">
    <property type="entry name" value="MerR_fam"/>
</dbReference>
<feature type="domain" description="HTH merR-type" evidence="2">
    <location>
        <begin position="16"/>
        <end position="78"/>
    </location>
</feature>
<dbReference type="PROSITE" id="PS00552">
    <property type="entry name" value="HTH_MERR_1"/>
    <property type="match status" value="1"/>
</dbReference>
<dbReference type="EMBL" id="UGSJ01000001">
    <property type="protein sequence ID" value="SUA93474.1"/>
    <property type="molecule type" value="Genomic_DNA"/>
</dbReference>
<evidence type="ECO:0000259" key="2">
    <source>
        <dbReference type="PROSITE" id="PS50937"/>
    </source>
</evidence>
<dbReference type="Proteomes" id="UP000254589">
    <property type="component" value="Unassembled WGS sequence"/>
</dbReference>
<keyword evidence="5" id="KW-1185">Reference proteome</keyword>
<dbReference type="CDD" id="cd00592">
    <property type="entry name" value="HTH_MerR-like"/>
    <property type="match status" value="1"/>
</dbReference>
<dbReference type="Gene3D" id="3.40.50.300">
    <property type="entry name" value="P-loop containing nucleotide triphosphate hydrolases"/>
    <property type="match status" value="1"/>
</dbReference>
<dbReference type="InterPro" id="IPR009061">
    <property type="entry name" value="DNA-bd_dom_put_sf"/>
</dbReference>
<gene>
    <name evidence="4" type="primary">cueR_3</name>
    <name evidence="4" type="ORF">NCTC13159_05035</name>
    <name evidence="3" type="ORF">RO07_21485</name>
</gene>
<dbReference type="KEGG" id="ppul:RO07_21485"/>
<protein>
    <submittedName>
        <fullName evidence="4">Copper export regulator</fullName>
    </submittedName>
    <submittedName>
        <fullName evidence="3">MerR family transcriptional regulator</fullName>
    </submittedName>
</protein>
<evidence type="ECO:0000313" key="5">
    <source>
        <dbReference type="Proteomes" id="UP000035086"/>
    </source>
</evidence>
<evidence type="ECO:0000313" key="4">
    <source>
        <dbReference type="EMBL" id="SUA93474.1"/>
    </source>
</evidence>
<evidence type="ECO:0000313" key="3">
    <source>
        <dbReference type="EMBL" id="AJC22406.1"/>
    </source>
</evidence>
<dbReference type="AlphaFoldDB" id="A0AAJ4ZHK5"/>
<reference evidence="4 6" key="3">
    <citation type="submission" date="2018-06" db="EMBL/GenBank/DDBJ databases">
        <authorList>
            <consortium name="Pathogen Informatics"/>
            <person name="Doyle S."/>
        </authorList>
    </citation>
    <scope>NUCLEOTIDE SEQUENCE [LARGE SCALE GENOMIC DNA]</scope>
    <source>
        <strain evidence="4 6">NCTC13159</strain>
    </source>
</reference>
<sequence>MNRSDSGQGALNASDAARRLGVSVKALRLYEQQGLLRPSRTPAGYRVYRELEMARAAEVVALRALGLSLAQVNRVLNGEPQALAAALAEHEDALDGEIRAQIRRLESVRRLRAELAAGRMPAEGTLPELIGRAGSSIAFDLPWPWGGERFELRDIPALTYLIGPLGSGKTRLAMHLAKALPNAIFLGLDRLQAGRADALAEIDRKASLRRKVDRAMGWLRDEGASDSEALSVLLGAFEANGTGAVVVDMVEQDLPQHTQEALSRYLRQRAKTLTRPLFLMTRSSSILDLTAVGADEAIVLCPANHSPPVRVAPYPGSPGYEAVATCLATPDVRARVTEPPHAA</sequence>
<dbReference type="InterPro" id="IPR000551">
    <property type="entry name" value="MerR-type_HTH_dom"/>
</dbReference>